<reference evidence="4" key="1">
    <citation type="submission" date="2023-03" db="EMBL/GenBank/DDBJ databases">
        <title>Massive genome expansion in bonnet fungi (Mycena s.s.) driven by repeated elements and novel gene families across ecological guilds.</title>
        <authorList>
            <consortium name="Lawrence Berkeley National Laboratory"/>
            <person name="Harder C.B."/>
            <person name="Miyauchi S."/>
            <person name="Viragh M."/>
            <person name="Kuo A."/>
            <person name="Thoen E."/>
            <person name="Andreopoulos B."/>
            <person name="Lu D."/>
            <person name="Skrede I."/>
            <person name="Drula E."/>
            <person name="Henrissat B."/>
            <person name="Morin E."/>
            <person name="Kohler A."/>
            <person name="Barry K."/>
            <person name="LaButti K."/>
            <person name="Morin E."/>
            <person name="Salamov A."/>
            <person name="Lipzen A."/>
            <person name="Mereny Z."/>
            <person name="Hegedus B."/>
            <person name="Baldrian P."/>
            <person name="Stursova M."/>
            <person name="Weitz H."/>
            <person name="Taylor A."/>
            <person name="Grigoriev I.V."/>
            <person name="Nagy L.G."/>
            <person name="Martin F."/>
            <person name="Kauserud H."/>
        </authorList>
    </citation>
    <scope>NUCLEOTIDE SEQUENCE</scope>
    <source>
        <strain evidence="4">CBHHK188m</strain>
    </source>
</reference>
<dbReference type="SUPFAM" id="SSF56112">
    <property type="entry name" value="Protein kinase-like (PK-like)"/>
    <property type="match status" value="1"/>
</dbReference>
<dbReference type="Gene3D" id="1.10.510.10">
    <property type="entry name" value="Transferase(Phosphotransferase) domain 1"/>
    <property type="match status" value="1"/>
</dbReference>
<dbReference type="GO" id="GO:0005829">
    <property type="term" value="C:cytosol"/>
    <property type="evidence" value="ECO:0007669"/>
    <property type="project" value="TreeGrafter"/>
</dbReference>
<dbReference type="GO" id="GO:0035556">
    <property type="term" value="P:intracellular signal transduction"/>
    <property type="evidence" value="ECO:0007669"/>
    <property type="project" value="TreeGrafter"/>
</dbReference>
<keyword evidence="5" id="KW-1185">Reference proteome</keyword>
<dbReference type="AlphaFoldDB" id="A0AAD7HRB1"/>
<protein>
    <recommendedName>
        <fullName evidence="3">Protein kinase domain-containing protein</fullName>
    </recommendedName>
</protein>
<evidence type="ECO:0000256" key="1">
    <source>
        <dbReference type="ARBA" id="ARBA00022741"/>
    </source>
</evidence>
<dbReference type="PANTHER" id="PTHR24346:SF51">
    <property type="entry name" value="PAS DOMAIN-CONTAINING SERINE_THREONINE-PROTEIN KINASE"/>
    <property type="match status" value="1"/>
</dbReference>
<dbReference type="PROSITE" id="PS50011">
    <property type="entry name" value="PROTEIN_KINASE_DOM"/>
    <property type="match status" value="1"/>
</dbReference>
<keyword evidence="2" id="KW-0067">ATP-binding</keyword>
<dbReference type="Proteomes" id="UP001215280">
    <property type="component" value="Unassembled WGS sequence"/>
</dbReference>
<comment type="caution">
    <text evidence="4">The sequence shown here is derived from an EMBL/GenBank/DDBJ whole genome shotgun (WGS) entry which is preliminary data.</text>
</comment>
<proteinExistence type="predicted"/>
<dbReference type="InterPro" id="IPR011009">
    <property type="entry name" value="Kinase-like_dom_sf"/>
</dbReference>
<evidence type="ECO:0000313" key="5">
    <source>
        <dbReference type="Proteomes" id="UP001215280"/>
    </source>
</evidence>
<dbReference type="SMART" id="SM00220">
    <property type="entry name" value="S_TKc"/>
    <property type="match status" value="1"/>
</dbReference>
<evidence type="ECO:0000256" key="2">
    <source>
        <dbReference type="ARBA" id="ARBA00022840"/>
    </source>
</evidence>
<gene>
    <name evidence="4" type="ORF">DFH07DRAFT_852778</name>
</gene>
<feature type="domain" description="Protein kinase" evidence="3">
    <location>
        <begin position="1"/>
        <end position="322"/>
    </location>
</feature>
<dbReference type="GO" id="GO:0045719">
    <property type="term" value="P:negative regulation of glycogen biosynthetic process"/>
    <property type="evidence" value="ECO:0007669"/>
    <property type="project" value="TreeGrafter"/>
</dbReference>
<dbReference type="PANTHER" id="PTHR24346">
    <property type="entry name" value="MAP/MICROTUBULE AFFINITY-REGULATING KINASE"/>
    <property type="match status" value="1"/>
</dbReference>
<dbReference type="GO" id="GO:0004674">
    <property type="term" value="F:protein serine/threonine kinase activity"/>
    <property type="evidence" value="ECO:0007669"/>
    <property type="project" value="TreeGrafter"/>
</dbReference>
<dbReference type="InterPro" id="IPR000719">
    <property type="entry name" value="Prot_kinase_dom"/>
</dbReference>
<dbReference type="GO" id="GO:0005634">
    <property type="term" value="C:nucleus"/>
    <property type="evidence" value="ECO:0007669"/>
    <property type="project" value="TreeGrafter"/>
</dbReference>
<feature type="non-terminal residue" evidence="4">
    <location>
        <position position="385"/>
    </location>
</feature>
<evidence type="ECO:0000259" key="3">
    <source>
        <dbReference type="PROSITE" id="PS50011"/>
    </source>
</evidence>
<evidence type="ECO:0000313" key="4">
    <source>
        <dbReference type="EMBL" id="KAJ7726442.1"/>
    </source>
</evidence>
<dbReference type="EMBL" id="JARJLG010000219">
    <property type="protein sequence ID" value="KAJ7726442.1"/>
    <property type="molecule type" value="Genomic_DNA"/>
</dbReference>
<sequence length="385" mass="45195">MDFDDPDTGVERYWHQQRAFLARSGYRLRPKFNPDFAFKISGLGRRALKEYRTHHWRSTIMDAERICDGHKVMLKSVSTKLHPNEVKIAQFFSSPPHVGNPRNHCIPIFEVLQDLDDPDKQILVMPHFIAFDQPRFDTVGEVVDCFRQIFEGLQYMHENFVAHRDCGIMNLLQDPTQLYPAGFHPVHTRRDPSFEGNALHITRTECWPRFYIIDFGLSHQYDPAEGVPFEDVIRGGDKSPPEHRHDACNPFPTDIYFLGNLLKDEFLYSTHPYDYIDSRRFIHDPLDFLTPLLDDMTLKDPAQRPTISEVIQRFDDLCRPLGWWHLRQPGQKLYWTDVVPHRWKQFKRVLRRVPAVPPYTPPAVTPLSDGMRRFYTQTDQAASPR</sequence>
<keyword evidence="1" id="KW-0547">Nucleotide-binding</keyword>
<dbReference type="GO" id="GO:0005524">
    <property type="term" value="F:ATP binding"/>
    <property type="evidence" value="ECO:0007669"/>
    <property type="project" value="UniProtKB-KW"/>
</dbReference>
<accession>A0AAD7HRB1</accession>
<name>A0AAD7HRB1_9AGAR</name>
<organism evidence="4 5">
    <name type="scientific">Mycena maculata</name>
    <dbReference type="NCBI Taxonomy" id="230809"/>
    <lineage>
        <taxon>Eukaryota</taxon>
        <taxon>Fungi</taxon>
        <taxon>Dikarya</taxon>
        <taxon>Basidiomycota</taxon>
        <taxon>Agaricomycotina</taxon>
        <taxon>Agaricomycetes</taxon>
        <taxon>Agaricomycetidae</taxon>
        <taxon>Agaricales</taxon>
        <taxon>Marasmiineae</taxon>
        <taxon>Mycenaceae</taxon>
        <taxon>Mycena</taxon>
    </lineage>
</organism>